<gene>
    <name evidence="2" type="ORF">DSCOOX_31290</name>
</gene>
<evidence type="ECO:0000313" key="2">
    <source>
        <dbReference type="EMBL" id="BBO89949.1"/>
    </source>
</evidence>
<keyword evidence="1" id="KW-0812">Transmembrane</keyword>
<keyword evidence="1" id="KW-1133">Transmembrane helix</keyword>
<protein>
    <submittedName>
        <fullName evidence="2">Uncharacterized protein</fullName>
    </submittedName>
</protein>
<dbReference type="EMBL" id="AP021879">
    <property type="protein sequence ID" value="BBO89949.1"/>
    <property type="molecule type" value="Genomic_DNA"/>
</dbReference>
<name>A0A5K8ABR9_9BACT</name>
<keyword evidence="3" id="KW-1185">Reference proteome</keyword>
<feature type="transmembrane region" description="Helical" evidence="1">
    <location>
        <begin position="20"/>
        <end position="47"/>
    </location>
</feature>
<accession>A0A5K8ABR9</accession>
<keyword evidence="1" id="KW-0472">Membrane</keyword>
<dbReference type="AlphaFoldDB" id="A0A5K8ABR9"/>
<organism evidence="2 3">
    <name type="scientific">Desulfosarcina ovata subsp. ovata</name>
    <dbReference type="NCBI Taxonomy" id="2752305"/>
    <lineage>
        <taxon>Bacteria</taxon>
        <taxon>Pseudomonadati</taxon>
        <taxon>Thermodesulfobacteriota</taxon>
        <taxon>Desulfobacteria</taxon>
        <taxon>Desulfobacterales</taxon>
        <taxon>Desulfosarcinaceae</taxon>
        <taxon>Desulfosarcina</taxon>
    </lineage>
</organism>
<dbReference type="RefSeq" id="WP_155311062.1">
    <property type="nucleotide sequence ID" value="NZ_AP021879.1"/>
</dbReference>
<reference evidence="2 3" key="1">
    <citation type="submission" date="2019-11" db="EMBL/GenBank/DDBJ databases">
        <title>Comparative genomics of hydrocarbon-degrading Desulfosarcina strains.</title>
        <authorList>
            <person name="Watanabe M."/>
            <person name="Kojima H."/>
            <person name="Fukui M."/>
        </authorList>
    </citation>
    <scope>NUCLEOTIDE SEQUENCE [LARGE SCALE GENOMIC DNA]</scope>
    <source>
        <strain evidence="3">oXyS1</strain>
    </source>
</reference>
<evidence type="ECO:0000256" key="1">
    <source>
        <dbReference type="SAM" id="Phobius"/>
    </source>
</evidence>
<proteinExistence type="predicted"/>
<sequence>MKPVSFAESHSWMHSIDPRLRVLGAFGFAVVVAVSYDFAALAISLLVRPGGSARPA</sequence>
<evidence type="ECO:0000313" key="3">
    <source>
        <dbReference type="Proteomes" id="UP000422108"/>
    </source>
</evidence>
<dbReference type="Proteomes" id="UP000422108">
    <property type="component" value="Chromosome"/>
</dbReference>